<reference evidence="1 2" key="2">
    <citation type="journal article" date="2014" name="PLoS Genet.">
        <title>Phylogenetically driven sequencing of extremely halophilic archaea reveals strategies for static and dynamic osmo-response.</title>
        <authorList>
            <person name="Becker E.A."/>
            <person name="Seitzer P.M."/>
            <person name="Tritt A."/>
            <person name="Larsen D."/>
            <person name="Krusor M."/>
            <person name="Yao A.I."/>
            <person name="Wu D."/>
            <person name="Madern D."/>
            <person name="Eisen J.A."/>
            <person name="Darling A.E."/>
            <person name="Facciotti M.T."/>
        </authorList>
    </citation>
    <scope>NUCLEOTIDE SEQUENCE [LARGE SCALE GENOMIC DNA]</scope>
    <source>
        <strain evidence="2">ATCC 29605 / DSM 3757 / JCM 8879 / NBRC 14742 / NCIMB 2012 / VKM B-1768 / DS2</strain>
    </source>
</reference>
<protein>
    <submittedName>
        <fullName evidence="1">Uncharacterized protein</fullName>
    </submittedName>
</protein>
<dbReference type="EMBL" id="AOHU01000042">
    <property type="protein sequence ID" value="ELY33300.1"/>
    <property type="molecule type" value="Genomic_DNA"/>
</dbReference>
<reference evidence="2" key="1">
    <citation type="submission" date="2012-11" db="EMBL/GenBank/DDBJ databases">
        <authorList>
            <person name="Becker E.A."/>
            <person name="Seitzer P."/>
            <person name="Tritt A."/>
            <person name="Larsen D."/>
            <person name="Yao A."/>
            <person name="Wu D."/>
            <person name="Darling A."/>
            <person name="Eisen J.A."/>
            <person name="Facciotti M.T."/>
        </authorList>
    </citation>
    <scope>NUCLEOTIDE SEQUENCE [LARGE SCALE GENOMIC DNA]</scope>
    <source>
        <strain evidence="2">ATCC 29605 / DSM 3757 / JCM 8879 / NBRC 14742 / NCIMB 2012 / VKM B-1768 / DS2</strain>
    </source>
</reference>
<dbReference type="AlphaFoldDB" id="L9V7S4"/>
<organism evidence="1 2">
    <name type="scientific">Haloferax volcanii (strain ATCC 29605 / DSM 3757 / JCM 8879 / NBRC 14742 / NCIMB 2012 / VKM B-1768 / DS2)</name>
    <name type="common">Halobacterium volcanii</name>
    <dbReference type="NCBI Taxonomy" id="309800"/>
    <lineage>
        <taxon>Archaea</taxon>
        <taxon>Methanobacteriati</taxon>
        <taxon>Methanobacteriota</taxon>
        <taxon>Stenosarchaea group</taxon>
        <taxon>Halobacteria</taxon>
        <taxon>Halobacteriales</taxon>
        <taxon>Haloferacaceae</taxon>
        <taxon>Haloferax</taxon>
    </lineage>
</organism>
<proteinExistence type="predicted"/>
<name>L9V7S4_HALVD</name>
<accession>L9V7S4</accession>
<dbReference type="Proteomes" id="UP000011532">
    <property type="component" value="Unassembled WGS sequence"/>
</dbReference>
<evidence type="ECO:0000313" key="1">
    <source>
        <dbReference type="EMBL" id="ELY33300.1"/>
    </source>
</evidence>
<sequence length="68" mass="7998">MGFTHSRIPKYFQRGVFSSLEIITIDMIFQTSNGFPKLTEIIESGLLKGFYFVFFCIRFFLERSKLGF</sequence>
<evidence type="ECO:0000313" key="2">
    <source>
        <dbReference type="Proteomes" id="UP000011532"/>
    </source>
</evidence>
<comment type="caution">
    <text evidence="1">The sequence shown here is derived from an EMBL/GenBank/DDBJ whole genome shotgun (WGS) entry which is preliminary data.</text>
</comment>
<gene>
    <name evidence="1" type="ORF">C498_06655</name>
</gene>